<keyword evidence="1" id="KW-1133">Transmembrane helix</keyword>
<proteinExistence type="predicted"/>
<dbReference type="RefSeq" id="WP_203214818.1">
    <property type="nucleotide sequence ID" value="NZ_CP049945.1"/>
</dbReference>
<evidence type="ECO:0000313" key="3">
    <source>
        <dbReference type="Proteomes" id="UP000596311"/>
    </source>
</evidence>
<organism evidence="2 3">
    <name type="scientific">Streptomyces koyangensis</name>
    <dbReference type="NCBI Taxonomy" id="188770"/>
    <lineage>
        <taxon>Bacteria</taxon>
        <taxon>Bacillati</taxon>
        <taxon>Actinomycetota</taxon>
        <taxon>Actinomycetes</taxon>
        <taxon>Kitasatosporales</taxon>
        <taxon>Streptomycetaceae</taxon>
        <taxon>Streptomyces</taxon>
        <taxon>Streptomyces aurantiacus group</taxon>
    </lineage>
</organism>
<dbReference type="EMBL" id="CP049945">
    <property type="protein sequence ID" value="QRF03105.1"/>
    <property type="molecule type" value="Genomic_DNA"/>
</dbReference>
<keyword evidence="1" id="KW-0812">Transmembrane</keyword>
<evidence type="ECO:0000256" key="1">
    <source>
        <dbReference type="SAM" id="Phobius"/>
    </source>
</evidence>
<protein>
    <submittedName>
        <fullName evidence="2">Uncharacterized protein</fullName>
    </submittedName>
</protein>
<accession>A0ABX7EHB9</accession>
<name>A0ABX7EHB9_9ACTN</name>
<feature type="transmembrane region" description="Helical" evidence="1">
    <location>
        <begin position="63"/>
        <end position="81"/>
    </location>
</feature>
<keyword evidence="3" id="KW-1185">Reference proteome</keyword>
<dbReference type="Proteomes" id="UP000596311">
    <property type="component" value="Chromosome"/>
</dbReference>
<feature type="transmembrane region" description="Helical" evidence="1">
    <location>
        <begin position="118"/>
        <end position="136"/>
    </location>
</feature>
<feature type="transmembrane region" description="Helical" evidence="1">
    <location>
        <begin position="93"/>
        <end position="112"/>
    </location>
</feature>
<gene>
    <name evidence="2" type="ORF">G9U55_13405</name>
</gene>
<keyword evidence="1" id="KW-0472">Membrane</keyword>
<feature type="transmembrane region" description="Helical" evidence="1">
    <location>
        <begin position="24"/>
        <end position="43"/>
    </location>
</feature>
<evidence type="ECO:0000313" key="2">
    <source>
        <dbReference type="EMBL" id="QRF03105.1"/>
    </source>
</evidence>
<reference evidence="2 3" key="1">
    <citation type="submission" date="2020-03" db="EMBL/GenBank/DDBJ databases">
        <title>Genome mining and metabolic profiling illuminate the polycyclic tetramate macrolactams from Streptomyces koyangensis SCSIO 5802.</title>
        <authorList>
            <person name="Ding W."/>
        </authorList>
    </citation>
    <scope>NUCLEOTIDE SEQUENCE [LARGE SCALE GENOMIC DNA]</scope>
    <source>
        <strain evidence="2 3">SCSIO 5802</strain>
    </source>
</reference>
<sequence length="144" mass="15725">MVGPKKAAGTRPTDGENSRRERHVNILVFTAKIIYILTGIRLLLPSAMDDLLEIEPTIGYPTWELSLAAVLTCAIVLVTRSREDQEVLGTNRHLLGCILAFYLPFTTGGAALGGMVTLWPGVAASVLGLLTIWLLSRRERALVR</sequence>